<dbReference type="AlphaFoldDB" id="A0A9P7AQM7"/>
<dbReference type="OrthoDB" id="2640035at2759"/>
<keyword evidence="1" id="KW-0472">Membrane</keyword>
<protein>
    <submittedName>
        <fullName evidence="2">Uncharacterized protein</fullName>
    </submittedName>
</protein>
<reference evidence="2" key="1">
    <citation type="journal article" date="2020" name="New Phytol.">
        <title>Comparative genomics reveals dynamic genome evolution in host specialist ectomycorrhizal fungi.</title>
        <authorList>
            <person name="Lofgren L.A."/>
            <person name="Nguyen N.H."/>
            <person name="Vilgalys R."/>
            <person name="Ruytinx J."/>
            <person name="Liao H.L."/>
            <person name="Branco S."/>
            <person name="Kuo A."/>
            <person name="LaButti K."/>
            <person name="Lipzen A."/>
            <person name="Andreopoulos W."/>
            <person name="Pangilinan J."/>
            <person name="Riley R."/>
            <person name="Hundley H."/>
            <person name="Na H."/>
            <person name="Barry K."/>
            <person name="Grigoriev I.V."/>
            <person name="Stajich J.E."/>
            <person name="Kennedy P.G."/>
        </authorList>
    </citation>
    <scope>NUCLEOTIDE SEQUENCE</scope>
    <source>
        <strain evidence="2">S12</strain>
    </source>
</reference>
<feature type="transmembrane region" description="Helical" evidence="1">
    <location>
        <begin position="98"/>
        <end position="124"/>
    </location>
</feature>
<feature type="transmembrane region" description="Helical" evidence="1">
    <location>
        <begin position="183"/>
        <end position="206"/>
    </location>
</feature>
<dbReference type="EMBL" id="JABBWE010000026">
    <property type="protein sequence ID" value="KAG1794410.1"/>
    <property type="molecule type" value="Genomic_DNA"/>
</dbReference>
<sequence>MTTSESANSVSQVPENCRAPNNPILALAFKILCIIAVSRESLDHWKDTKNKDWKEHVSIMVNRFQNTNVTAGLVLATTTLFLSSPPPEEHLMAYNSSISYIFAMVSFDAALLSVISGSAVLVIYETSTAHKDMETLKHMPRYQIIALLVWLAYPSICLSVATCFLFVAIFIACFGSDNIVVNIITILACVAFLSNGALTLYVFAVVGRKPAGDKKTSPTKVIDRHHAIWLIEALAALRAKGGDFSTILDKTTMSTRVDSAHLVTSIYPARSDCDETSSLLEGKTANRVREILERAAQRLFSDDVGLYPQYRTRFYVGVLPPLARIVRNMSEAEVSLPPQLDSATIEPRLSSRLAQAWHVHSIRLAGHTIYQPQCRFVEQTARTRRSNGVLMNMGLESDDVKELASALWSWELINGYGNG</sequence>
<dbReference type="RefSeq" id="XP_041160577.1">
    <property type="nucleotide sequence ID" value="XM_041306536.1"/>
</dbReference>
<name>A0A9P7AQM7_9AGAM</name>
<feature type="transmembrane region" description="Helical" evidence="1">
    <location>
        <begin position="63"/>
        <end position="83"/>
    </location>
</feature>
<feature type="transmembrane region" description="Helical" evidence="1">
    <location>
        <begin position="145"/>
        <end position="171"/>
    </location>
</feature>
<evidence type="ECO:0000313" key="2">
    <source>
        <dbReference type="EMBL" id="KAG1794410.1"/>
    </source>
</evidence>
<evidence type="ECO:0000256" key="1">
    <source>
        <dbReference type="SAM" id="Phobius"/>
    </source>
</evidence>
<evidence type="ECO:0000313" key="3">
    <source>
        <dbReference type="Proteomes" id="UP000719766"/>
    </source>
</evidence>
<keyword evidence="3" id="KW-1185">Reference proteome</keyword>
<keyword evidence="1" id="KW-1133">Transmembrane helix</keyword>
<dbReference type="Proteomes" id="UP000719766">
    <property type="component" value="Unassembled WGS sequence"/>
</dbReference>
<accession>A0A9P7AQM7</accession>
<gene>
    <name evidence="2" type="ORF">HD556DRAFT_1442975</name>
</gene>
<proteinExistence type="predicted"/>
<dbReference type="GeneID" id="64600300"/>
<keyword evidence="1" id="KW-0812">Transmembrane</keyword>
<comment type="caution">
    <text evidence="2">The sequence shown here is derived from an EMBL/GenBank/DDBJ whole genome shotgun (WGS) entry which is preliminary data.</text>
</comment>
<organism evidence="2 3">
    <name type="scientific">Suillus plorans</name>
    <dbReference type="NCBI Taxonomy" id="116603"/>
    <lineage>
        <taxon>Eukaryota</taxon>
        <taxon>Fungi</taxon>
        <taxon>Dikarya</taxon>
        <taxon>Basidiomycota</taxon>
        <taxon>Agaricomycotina</taxon>
        <taxon>Agaricomycetes</taxon>
        <taxon>Agaricomycetidae</taxon>
        <taxon>Boletales</taxon>
        <taxon>Suillineae</taxon>
        <taxon>Suillaceae</taxon>
        <taxon>Suillus</taxon>
    </lineage>
</organism>